<dbReference type="Gene3D" id="2.120.10.80">
    <property type="entry name" value="Kelch-type beta propeller"/>
    <property type="match status" value="1"/>
</dbReference>
<accession>A0A093VWX3</accession>
<dbReference type="SUPFAM" id="SSF50965">
    <property type="entry name" value="Galactose oxidase, central domain"/>
    <property type="match status" value="1"/>
</dbReference>
<keyword evidence="2" id="KW-1133">Transmembrane helix</keyword>
<dbReference type="Pfam" id="PF24681">
    <property type="entry name" value="Kelch_KLHDC2_KLHL20_DRC7"/>
    <property type="match status" value="1"/>
</dbReference>
<protein>
    <submittedName>
        <fullName evidence="4">Host cell factor</fullName>
    </submittedName>
</protein>
<dbReference type="InterPro" id="IPR011043">
    <property type="entry name" value="Gal_Oxase/kelch_b-propeller"/>
</dbReference>
<feature type="chain" id="PRO_5001888647" evidence="3">
    <location>
        <begin position="21"/>
        <end position="575"/>
    </location>
</feature>
<feature type="transmembrane region" description="Helical" evidence="2">
    <location>
        <begin position="488"/>
        <end position="511"/>
    </location>
</feature>
<gene>
    <name evidence="4" type="ORF">GQ26_0050200</name>
</gene>
<dbReference type="eggNOG" id="ENOG502S423">
    <property type="taxonomic scope" value="Eukaryota"/>
</dbReference>
<keyword evidence="3" id="KW-0732">Signal</keyword>
<dbReference type="CDD" id="cd12087">
    <property type="entry name" value="TM_EGFR-like"/>
    <property type="match status" value="1"/>
</dbReference>
<dbReference type="AlphaFoldDB" id="A0A093VWX3"/>
<name>A0A093VWX3_TALMA</name>
<sequence length="575" mass="61301">MKLSQFVLLGLSGLVRYALCTQGDICYILGAKTSLVDDRLFFMSGNYSSVSFDSQEIAPSSSLLSLNLTSQFPVERSIPQALLNNDTIESAFSAAYESTVRISNGDATGAIWNTKDTIYVFGGGFKKPTNTLSAYNVTTNQWKEVNVTGGNFNFGNRTSSQYVSVPDLGLGFIYGGTDYMGGMIRLNASDPENLSWTNETLGNGSHGIDVPNLDAGAMVYIPAGDEGMLITFGGGNITAGISPDSGWPYDSNWLTVYVYDIASHTWWAQKASGDAPSHRTGFCAVVSESPDGSAFHITTYGGWSLLSQRSFEDVNILSIPSFTWIDATELSNNTNKEQQVNSTIGRDSLTGACQAYRGAQMIVLGGEIRAGAYSLTNGVCSNTFEPVRILDLSTYKWENELNTSASYEVPSVIYDKIGGDDLELPSATGGATSTIPGAGFADPTLSSLLQKRVGGATVTSSTLPSPTKSQSSNQPGDATPSSSVNSGAIAGGVLGGVVALTLIASVAWLLLRRPRQGQPKEAPMYQQYQYRLPSRPPQEMGATYGWQAEAGSRPIHEVPAESHVFEMGVTSPTHT</sequence>
<evidence type="ECO:0000256" key="3">
    <source>
        <dbReference type="SAM" id="SignalP"/>
    </source>
</evidence>
<reference evidence="4" key="1">
    <citation type="journal article" date="2014" name="PLoS Genet.">
        <title>Signature Gene Expression Reveals Novel Clues to the Molecular Mechanisms of Dimorphic Transition in Penicillium marneffei.</title>
        <authorList>
            <person name="Yang E."/>
            <person name="Wang G."/>
            <person name="Cai J."/>
            <person name="Woo P.C."/>
            <person name="Lau S.K."/>
            <person name="Yuen K.-Y."/>
            <person name="Chow W.-N."/>
            <person name="Lin X."/>
        </authorList>
    </citation>
    <scope>NUCLEOTIDE SEQUENCE [LARGE SCALE GENOMIC DNA]</scope>
    <source>
        <strain evidence="4">PM1</strain>
    </source>
</reference>
<proteinExistence type="predicted"/>
<keyword evidence="2" id="KW-0472">Membrane</keyword>
<organism evidence="4">
    <name type="scientific">Talaromyces marneffei PM1</name>
    <dbReference type="NCBI Taxonomy" id="1077442"/>
    <lineage>
        <taxon>Eukaryota</taxon>
        <taxon>Fungi</taxon>
        <taxon>Dikarya</taxon>
        <taxon>Ascomycota</taxon>
        <taxon>Pezizomycotina</taxon>
        <taxon>Eurotiomycetes</taxon>
        <taxon>Eurotiomycetidae</taxon>
        <taxon>Eurotiales</taxon>
        <taxon>Trichocomaceae</taxon>
        <taxon>Talaromyces</taxon>
        <taxon>Talaromyces sect. Talaromyces</taxon>
    </lineage>
</organism>
<comment type="caution">
    <text evidence="4">The sequence shown here is derived from an EMBL/GenBank/DDBJ whole genome shotgun (WGS) entry which is preliminary data.</text>
</comment>
<keyword evidence="2" id="KW-0812">Transmembrane</keyword>
<dbReference type="InterPro" id="IPR015915">
    <property type="entry name" value="Kelch-typ_b-propeller"/>
</dbReference>
<evidence type="ECO:0000313" key="4">
    <source>
        <dbReference type="EMBL" id="KFX51141.1"/>
    </source>
</evidence>
<evidence type="ECO:0000256" key="1">
    <source>
        <dbReference type="SAM" id="MobiDB-lite"/>
    </source>
</evidence>
<dbReference type="PANTHER" id="PTHR23244">
    <property type="entry name" value="KELCH REPEAT DOMAIN"/>
    <property type="match status" value="1"/>
</dbReference>
<feature type="compositionally biased region" description="Polar residues" evidence="1">
    <location>
        <begin position="457"/>
        <end position="484"/>
    </location>
</feature>
<evidence type="ECO:0000256" key="2">
    <source>
        <dbReference type="SAM" id="Phobius"/>
    </source>
</evidence>
<dbReference type="EMBL" id="JPOX01000005">
    <property type="protein sequence ID" value="KFX51141.1"/>
    <property type="molecule type" value="Genomic_DNA"/>
</dbReference>
<feature type="signal peptide" evidence="3">
    <location>
        <begin position="1"/>
        <end position="20"/>
    </location>
</feature>
<feature type="region of interest" description="Disordered" evidence="1">
    <location>
        <begin position="456"/>
        <end position="484"/>
    </location>
</feature>